<keyword evidence="2" id="KW-0479">Metal-binding</keyword>
<dbReference type="EC" id="3.1.3.2" evidence="6"/>
<evidence type="ECO:0000256" key="4">
    <source>
        <dbReference type="SAM" id="SignalP"/>
    </source>
</evidence>
<dbReference type="Proteomes" id="UP000002258">
    <property type="component" value="Chromosome 4"/>
</dbReference>
<dbReference type="GeneID" id="4838581"/>
<name>A3LSW4_PICST</name>
<dbReference type="GO" id="GO:0003993">
    <property type="term" value="F:acid phosphatase activity"/>
    <property type="evidence" value="ECO:0007669"/>
    <property type="project" value="UniProtKB-EC"/>
</dbReference>
<dbReference type="KEGG" id="pic:PICST_83142"/>
<feature type="signal peptide" evidence="4">
    <location>
        <begin position="1"/>
        <end position="15"/>
    </location>
</feature>
<protein>
    <submittedName>
        <fullName evidence="6">Acid phosphatase-like protein</fullName>
        <ecNumber evidence="6">3.1.3.2</ecNumber>
    </submittedName>
</protein>
<dbReference type="Gene3D" id="3.40.1210.10">
    <property type="entry name" value="Survival protein SurE-like phosphatase/nucleotidase"/>
    <property type="match status" value="1"/>
</dbReference>
<keyword evidence="3 6" id="KW-0378">Hydrolase</keyword>
<dbReference type="SUPFAM" id="SSF64167">
    <property type="entry name" value="SurE-like"/>
    <property type="match status" value="1"/>
</dbReference>
<dbReference type="RefSeq" id="XP_001384331.2">
    <property type="nucleotide sequence ID" value="XM_001384294.1"/>
</dbReference>
<dbReference type="GO" id="GO:0008252">
    <property type="term" value="F:nucleotidase activity"/>
    <property type="evidence" value="ECO:0007669"/>
    <property type="project" value="InterPro"/>
</dbReference>
<feature type="domain" description="Survival protein SurE-like phosphatase/nucleotidase" evidence="5">
    <location>
        <begin position="18"/>
        <end position="288"/>
    </location>
</feature>
<dbReference type="GO" id="GO:0046872">
    <property type="term" value="F:metal ion binding"/>
    <property type="evidence" value="ECO:0007669"/>
    <property type="project" value="UniProtKB-KW"/>
</dbReference>
<dbReference type="eggNOG" id="ENOG502RPXW">
    <property type="taxonomic scope" value="Eukaryota"/>
</dbReference>
<dbReference type="OMA" id="TDSWVSK"/>
<dbReference type="EMBL" id="CP000498">
    <property type="protein sequence ID" value="ABN66302.2"/>
    <property type="molecule type" value="Genomic_DNA"/>
</dbReference>
<dbReference type="PANTHER" id="PTHR30457:SF0">
    <property type="entry name" value="PHOSPHATASE, PUTATIVE (AFU_ORTHOLOGUE AFUA_4G01070)-RELATED"/>
    <property type="match status" value="1"/>
</dbReference>
<accession>A3LSW4</accession>
<dbReference type="InterPro" id="IPR036523">
    <property type="entry name" value="SurE-like_sf"/>
</dbReference>
<gene>
    <name evidence="6" type="primary">PHO3.3</name>
    <name evidence="6" type="ORF">PICST_83142</name>
</gene>
<dbReference type="HOGENOM" id="CLU_053735_0_0_1"/>
<dbReference type="InterPro" id="IPR030048">
    <property type="entry name" value="SurE"/>
</dbReference>
<feature type="chain" id="PRO_5011977097" evidence="4">
    <location>
        <begin position="16"/>
        <end position="422"/>
    </location>
</feature>
<dbReference type="InterPro" id="IPR002828">
    <property type="entry name" value="SurE-like_Pase/nucleotidase"/>
</dbReference>
<organism evidence="6 7">
    <name type="scientific">Scheffersomyces stipitis (strain ATCC 58785 / CBS 6054 / NBRC 10063 / NRRL Y-11545)</name>
    <name type="common">Yeast</name>
    <name type="synonym">Pichia stipitis</name>
    <dbReference type="NCBI Taxonomy" id="322104"/>
    <lineage>
        <taxon>Eukaryota</taxon>
        <taxon>Fungi</taxon>
        <taxon>Dikarya</taxon>
        <taxon>Ascomycota</taxon>
        <taxon>Saccharomycotina</taxon>
        <taxon>Pichiomycetes</taxon>
        <taxon>Debaryomycetaceae</taxon>
        <taxon>Scheffersomyces</taxon>
    </lineage>
</organism>
<evidence type="ECO:0000313" key="7">
    <source>
        <dbReference type="Proteomes" id="UP000002258"/>
    </source>
</evidence>
<dbReference type="OrthoDB" id="4018688at2759"/>
<evidence type="ECO:0000256" key="1">
    <source>
        <dbReference type="ARBA" id="ARBA00011062"/>
    </source>
</evidence>
<dbReference type="InParanoid" id="A3LSW4"/>
<evidence type="ECO:0000259" key="5">
    <source>
        <dbReference type="Pfam" id="PF01975"/>
    </source>
</evidence>
<evidence type="ECO:0000313" key="6">
    <source>
        <dbReference type="EMBL" id="ABN66302.2"/>
    </source>
</evidence>
<dbReference type="Pfam" id="PF01975">
    <property type="entry name" value="SurE"/>
    <property type="match status" value="1"/>
</dbReference>
<sequence length="422" mass="47223">MRLVYLIALIHSVAALNILLTATDSWVSKNIRHLYTFLVNEGHTVVLVAPLYNNAYRLAHQAPHSTSSTTTSQTLHDESTADIVDGGEFGHLLPVHQTYYKNILRINSIPKRAKNAIHKKELDEFEQKIVTKFNNTRQMGHDPLDANIWYVNSTPLNSLRVAFDVILPEFHNNFVPDVVIVGPNEGSSLTTSPEHTGNTNLEALSMLQASLTKNITTVGISSEDYHQIYFQDEKYFKIQAPNMLKQNVFGKNINFINRKISQLLQGLDLSKPVAVNVNFPSMNHESSRCITSSVGTHGFSRVHNVTAISPAPIVQKFELYDNMVSLAKMETVEVESESSTFQDKRSNYYKHKSYTLDRDSLLGAESLADIISFSSAAEHEELSILHNCGISVNVMALAENLDHSETIVFKRIRRSTGAGLRV</sequence>
<keyword evidence="4" id="KW-0732">Signal</keyword>
<dbReference type="AlphaFoldDB" id="A3LSW4"/>
<evidence type="ECO:0000256" key="2">
    <source>
        <dbReference type="ARBA" id="ARBA00022723"/>
    </source>
</evidence>
<evidence type="ECO:0000256" key="3">
    <source>
        <dbReference type="ARBA" id="ARBA00022801"/>
    </source>
</evidence>
<reference evidence="6 7" key="1">
    <citation type="journal article" date="2007" name="Nat. Biotechnol.">
        <title>Genome sequence of the lignocellulose-bioconverting and xylose-fermenting yeast Pichia stipitis.</title>
        <authorList>
            <person name="Jeffries T.W."/>
            <person name="Grigoriev I.V."/>
            <person name="Grimwood J."/>
            <person name="Laplaza J.M."/>
            <person name="Aerts A."/>
            <person name="Salamov A."/>
            <person name="Schmutz J."/>
            <person name="Lindquist E."/>
            <person name="Dehal P."/>
            <person name="Shapiro H."/>
            <person name="Jin Y.S."/>
            <person name="Passoth V."/>
            <person name="Richardson P.M."/>
        </authorList>
    </citation>
    <scope>NUCLEOTIDE SEQUENCE [LARGE SCALE GENOMIC DNA]</scope>
    <source>
        <strain evidence="7">ATCC 58785 / CBS 6054 / NBRC 10063 / NRRL Y-11545</strain>
    </source>
</reference>
<keyword evidence="7" id="KW-1185">Reference proteome</keyword>
<proteinExistence type="inferred from homology"/>
<comment type="similarity">
    <text evidence="1">Belongs to the SurE nucleotidase family.</text>
</comment>
<dbReference type="PANTHER" id="PTHR30457">
    <property type="entry name" value="5'-NUCLEOTIDASE SURE"/>
    <property type="match status" value="1"/>
</dbReference>